<evidence type="ECO:0000313" key="2">
    <source>
        <dbReference type="EMBL" id="EHJ14463.1"/>
    </source>
</evidence>
<organism evidence="2 3">
    <name type="scientific">Crocosphaera watsonii WH 0003</name>
    <dbReference type="NCBI Taxonomy" id="423471"/>
    <lineage>
        <taxon>Bacteria</taxon>
        <taxon>Bacillati</taxon>
        <taxon>Cyanobacteriota</taxon>
        <taxon>Cyanophyceae</taxon>
        <taxon>Oscillatoriophycideae</taxon>
        <taxon>Chroococcales</taxon>
        <taxon>Aphanothecaceae</taxon>
        <taxon>Crocosphaera</taxon>
    </lineage>
</organism>
<feature type="domain" description="DUF4351" evidence="1">
    <location>
        <begin position="19"/>
        <end position="76"/>
    </location>
</feature>
<dbReference type="Proteomes" id="UP000003477">
    <property type="component" value="Unassembled WGS sequence"/>
</dbReference>
<dbReference type="GeneID" id="88764733"/>
<dbReference type="InterPro" id="IPR025587">
    <property type="entry name" value="DUF4351"/>
</dbReference>
<evidence type="ECO:0000259" key="1">
    <source>
        <dbReference type="Pfam" id="PF14261"/>
    </source>
</evidence>
<sequence>EIMKGSVIYQDILQKGERKGEIKEGLKLVMLLLNQRFPNLEERLTNKIETLSLNDIEDLAMSLLEFKDINDLDAWLDYPEL</sequence>
<protein>
    <recommendedName>
        <fullName evidence="1">DUF4351 domain-containing protein</fullName>
    </recommendedName>
</protein>
<comment type="caution">
    <text evidence="2">The sequence shown here is derived from an EMBL/GenBank/DDBJ whole genome shotgun (WGS) entry which is preliminary data.</text>
</comment>
<dbReference type="AlphaFoldDB" id="G5J015"/>
<dbReference type="RefSeq" id="WP_007309405.1">
    <property type="nucleotide sequence ID" value="NZ_AESD01000138.1"/>
</dbReference>
<dbReference type="PANTHER" id="PTHR35586:SF2">
    <property type="entry name" value="SLL1542 PROTEIN"/>
    <property type="match status" value="1"/>
</dbReference>
<dbReference type="PATRIC" id="fig|423471.3.peg.786"/>
<dbReference type="EMBL" id="AESD01000138">
    <property type="protein sequence ID" value="EHJ14463.1"/>
    <property type="molecule type" value="Genomic_DNA"/>
</dbReference>
<proteinExistence type="predicted"/>
<evidence type="ECO:0000313" key="3">
    <source>
        <dbReference type="Proteomes" id="UP000003477"/>
    </source>
</evidence>
<dbReference type="PANTHER" id="PTHR35586">
    <property type="entry name" value="SLL1691 PROTEIN"/>
    <property type="match status" value="1"/>
</dbReference>
<dbReference type="Pfam" id="PF14261">
    <property type="entry name" value="DUF4351"/>
    <property type="match status" value="1"/>
</dbReference>
<name>G5J015_CROWT</name>
<feature type="non-terminal residue" evidence="2">
    <location>
        <position position="1"/>
    </location>
</feature>
<gene>
    <name evidence="2" type="ORF">CWATWH0003_0852a3</name>
</gene>
<accession>G5J015</accession>
<reference evidence="2 3" key="1">
    <citation type="journal article" date="2011" name="Front. Microbiol.">
        <title>Two Strains of Crocosphaera watsonii with Highly Conserved Genomes are Distinguished by Strain-Specific Features.</title>
        <authorList>
            <person name="Bench S.R."/>
            <person name="Ilikchyan I.N."/>
            <person name="Tripp H.J."/>
            <person name="Zehr J.P."/>
        </authorList>
    </citation>
    <scope>NUCLEOTIDE SEQUENCE [LARGE SCALE GENOMIC DNA]</scope>
    <source>
        <strain evidence="2 3">WH 0003</strain>
    </source>
</reference>